<keyword evidence="7" id="KW-0449">Lipoprotein</keyword>
<dbReference type="STRING" id="1503961.SAMN05421736_1196"/>
<dbReference type="InterPro" id="IPR038501">
    <property type="entry name" value="Spore_GerAC_C_sf"/>
</dbReference>
<evidence type="ECO:0000313" key="11">
    <source>
        <dbReference type="Proteomes" id="UP000198935"/>
    </source>
</evidence>
<proteinExistence type="inferred from homology"/>
<dbReference type="NCBIfam" id="TIGR02887">
    <property type="entry name" value="spore_ger_x_C"/>
    <property type="match status" value="1"/>
</dbReference>
<reference evidence="11" key="1">
    <citation type="submission" date="2016-10" db="EMBL/GenBank/DDBJ databases">
        <authorList>
            <person name="Varghese N."/>
            <person name="Submissions S."/>
        </authorList>
    </citation>
    <scope>NUCLEOTIDE SEQUENCE [LARGE SCALE GENOMIC DNA]</scope>
    <source>
        <strain evidence="11">SP</strain>
    </source>
</reference>
<evidence type="ECO:0000256" key="6">
    <source>
        <dbReference type="ARBA" id="ARBA00023139"/>
    </source>
</evidence>
<dbReference type="OrthoDB" id="9816067at2"/>
<dbReference type="AlphaFoldDB" id="A0A1H3U7I0"/>
<gene>
    <name evidence="10" type="ORF">SAMN05421736_1196</name>
</gene>
<evidence type="ECO:0000256" key="4">
    <source>
        <dbReference type="ARBA" id="ARBA00022729"/>
    </source>
</evidence>
<dbReference type="Gene3D" id="3.30.300.210">
    <property type="entry name" value="Nutrient germinant receptor protein C, domain 3"/>
    <property type="match status" value="1"/>
</dbReference>
<comment type="subcellular location">
    <subcellularLocation>
        <location evidence="1">Membrane</location>
        <topology evidence="1">Lipid-anchor</topology>
    </subcellularLocation>
</comment>
<comment type="similarity">
    <text evidence="2">Belongs to the GerABKC lipoprotein family.</text>
</comment>
<evidence type="ECO:0000256" key="7">
    <source>
        <dbReference type="ARBA" id="ARBA00023288"/>
    </source>
</evidence>
<evidence type="ECO:0000256" key="2">
    <source>
        <dbReference type="ARBA" id="ARBA00007886"/>
    </source>
</evidence>
<protein>
    <submittedName>
        <fullName evidence="10">Spore germination protein KC</fullName>
    </submittedName>
</protein>
<evidence type="ECO:0000313" key="10">
    <source>
        <dbReference type="EMBL" id="SDZ58031.1"/>
    </source>
</evidence>
<keyword evidence="4" id="KW-0732">Signal</keyword>
<dbReference type="GO" id="GO:0016020">
    <property type="term" value="C:membrane"/>
    <property type="evidence" value="ECO:0007669"/>
    <property type="project" value="UniProtKB-SubCell"/>
</dbReference>
<dbReference type="Pfam" id="PF05504">
    <property type="entry name" value="Spore_GerAC"/>
    <property type="match status" value="1"/>
</dbReference>
<evidence type="ECO:0000259" key="9">
    <source>
        <dbReference type="Pfam" id="PF25198"/>
    </source>
</evidence>
<accession>A0A1H3U7I0</accession>
<dbReference type="Pfam" id="PF25198">
    <property type="entry name" value="Spore_GerAC_N"/>
    <property type="match status" value="1"/>
</dbReference>
<evidence type="ECO:0000256" key="5">
    <source>
        <dbReference type="ARBA" id="ARBA00023136"/>
    </source>
</evidence>
<dbReference type="Proteomes" id="UP000198935">
    <property type="component" value="Unassembled WGS sequence"/>
</dbReference>
<dbReference type="PANTHER" id="PTHR35789">
    <property type="entry name" value="SPORE GERMINATION PROTEIN B3"/>
    <property type="match status" value="1"/>
</dbReference>
<keyword evidence="6" id="KW-0564">Palmitate</keyword>
<dbReference type="Gene3D" id="6.20.190.10">
    <property type="entry name" value="Nutrient germinant receptor protein C, domain 1"/>
    <property type="match status" value="1"/>
</dbReference>
<keyword evidence="11" id="KW-1185">Reference proteome</keyword>
<dbReference type="PANTHER" id="PTHR35789:SF1">
    <property type="entry name" value="SPORE GERMINATION PROTEIN B3"/>
    <property type="match status" value="1"/>
</dbReference>
<dbReference type="GO" id="GO:0009847">
    <property type="term" value="P:spore germination"/>
    <property type="evidence" value="ECO:0007669"/>
    <property type="project" value="InterPro"/>
</dbReference>
<dbReference type="InterPro" id="IPR046953">
    <property type="entry name" value="Spore_GerAC-like_C"/>
</dbReference>
<name>A0A1H3U7I0_9BACI</name>
<dbReference type="InterPro" id="IPR008844">
    <property type="entry name" value="Spore_GerAC-like"/>
</dbReference>
<keyword evidence="5" id="KW-0472">Membrane</keyword>
<sequence length="394" mass="44550">MSIITDQWKKYCVIGGWFLVILLSSGCWDRVEVNDIAFVLGTGIDYYGEKEIELSIEVKLPGTTEAGGMGGGNGDQPTFVQSATGKTVAEAIANLQMRFPRKLFWGHNRVIIFNEKFVRELGVKQELEYFSRSPEARTRDKVFVTQGKAKDLLTAVQHLEDSTAETLRELSGTNIGLDVSIRDVLLGLKNEETEVAVPMIAVSADTEGTAEGKNEIELLGTAVFKGNKMSDWMNMRLTRGLLWFKNEINLATVTIAPEVDDGYISALMIDAKSELIPEIHDGQWKITIKAISEDDIIQNSTELDLTEMDVLQSVERQLEVEIKNRLVEVVDKVQQEIKSDVLGFNEAFRREYPEQWHEHKDDWNQFFTTIEVDYDVKVYVRRLGLSTGKQESEE</sequence>
<organism evidence="10 11">
    <name type="scientific">Evansella caseinilytica</name>
    <dbReference type="NCBI Taxonomy" id="1503961"/>
    <lineage>
        <taxon>Bacteria</taxon>
        <taxon>Bacillati</taxon>
        <taxon>Bacillota</taxon>
        <taxon>Bacilli</taxon>
        <taxon>Bacillales</taxon>
        <taxon>Bacillaceae</taxon>
        <taxon>Evansella</taxon>
    </lineage>
</organism>
<evidence type="ECO:0000256" key="3">
    <source>
        <dbReference type="ARBA" id="ARBA00022544"/>
    </source>
</evidence>
<evidence type="ECO:0000259" key="8">
    <source>
        <dbReference type="Pfam" id="PF05504"/>
    </source>
</evidence>
<feature type="domain" description="Spore germination GerAC-like C-terminal" evidence="8">
    <location>
        <begin position="220"/>
        <end position="384"/>
    </location>
</feature>
<dbReference type="InterPro" id="IPR057336">
    <property type="entry name" value="GerAC_N"/>
</dbReference>
<feature type="domain" description="Spore germination protein N-terminal" evidence="9">
    <location>
        <begin position="29"/>
        <end position="201"/>
    </location>
</feature>
<evidence type="ECO:0000256" key="1">
    <source>
        <dbReference type="ARBA" id="ARBA00004635"/>
    </source>
</evidence>
<keyword evidence="3" id="KW-0309">Germination</keyword>
<dbReference type="EMBL" id="FNPI01000019">
    <property type="protein sequence ID" value="SDZ58031.1"/>
    <property type="molecule type" value="Genomic_DNA"/>
</dbReference>